<dbReference type="RefSeq" id="WP_369190166.1">
    <property type="nucleotide sequence ID" value="NZ_CP163431.1"/>
</dbReference>
<sequence length="570" mass="64082">MTTFSTDDFDPALLPVPYDDLLTLGMTHEEIVDAWNRRPLFNAMQAHKREGAYFSVEHAGRALRAVESFKHTKGRWGNTPLRLQTWQKVWIIFPLFGWLFYDDEVERDVRVIRSCWIEVPRKAGKSTLSSGIGLALLLADREIGAEVYAAAGSLEQARRVYDDAKRMCETSKAAKGRVEILRNVLRVPRTGGVFRALSKIAETAHGLNVSGAIIDEVHVHKSRDLVDAIETGTGARDQPLIVYITTADEGEEGSIYDEKHTYTRRVAEDVVEDPAHYGVIWSAPEGADPFAEETWRRANPGLGVSPSLSYLKREAAKAQASPSYLPTFMRLSLNVRTRSSVRWLPMPLWDANAGTVDDKRFRYRKAWGGVDLSAVSDLSAWVLAVESRKPGVELELISRFWLPEERVEELEAQTLMPLRQWARDGLLTLTEGDAIDYGAIEKQIIEDCRRLDVQRVSYDRMFAGQLVQRVDAKTRGVDLVPIAQTYLGMSPGSKELERLLREGRIKHGGNPILRWNASCVEIYADGNDNIRPRKPDRQQSSARIDGIAATVMALDGYLRRPVKRKRAAAA</sequence>
<feature type="domain" description="Terminase large subunit-like endonuclease" evidence="2">
    <location>
        <begin position="271"/>
        <end position="554"/>
    </location>
</feature>
<dbReference type="InterPro" id="IPR046461">
    <property type="entry name" value="TerL_ATPase"/>
</dbReference>
<proteinExistence type="predicted"/>
<dbReference type="AlphaFoldDB" id="A0AB39MIB7"/>
<feature type="domain" description="Terminase large subunit-like ATPase" evidence="1">
    <location>
        <begin position="92"/>
        <end position="260"/>
    </location>
</feature>
<dbReference type="InterPro" id="IPR027417">
    <property type="entry name" value="P-loop_NTPase"/>
</dbReference>
<evidence type="ECO:0000259" key="2">
    <source>
        <dbReference type="Pfam" id="PF20441"/>
    </source>
</evidence>
<evidence type="ECO:0000259" key="1">
    <source>
        <dbReference type="Pfam" id="PF03354"/>
    </source>
</evidence>
<name>A0AB39MIB7_9ACTN</name>
<dbReference type="Gene3D" id="3.40.50.300">
    <property type="entry name" value="P-loop containing nucleotide triphosphate hydrolases"/>
    <property type="match status" value="1"/>
</dbReference>
<reference evidence="3" key="1">
    <citation type="submission" date="2024-07" db="EMBL/GenBank/DDBJ databases">
        <authorList>
            <person name="Yu S.T."/>
        </authorList>
    </citation>
    <scope>NUCLEOTIDE SEQUENCE</scope>
    <source>
        <strain evidence="3">R08</strain>
    </source>
</reference>
<dbReference type="GO" id="GO:0004519">
    <property type="term" value="F:endonuclease activity"/>
    <property type="evidence" value="ECO:0007669"/>
    <property type="project" value="InterPro"/>
</dbReference>
<evidence type="ECO:0000313" key="3">
    <source>
        <dbReference type="EMBL" id="XDQ04654.1"/>
    </source>
</evidence>
<dbReference type="Pfam" id="PF20441">
    <property type="entry name" value="TerL_nuclease"/>
    <property type="match status" value="1"/>
</dbReference>
<gene>
    <name evidence="3" type="ORF">AB5J58_32810</name>
</gene>
<dbReference type="PANTHER" id="PTHR41287">
    <property type="match status" value="1"/>
</dbReference>
<dbReference type="PANTHER" id="PTHR41287:SF1">
    <property type="entry name" value="PROTEIN YMFN"/>
    <property type="match status" value="1"/>
</dbReference>
<dbReference type="InterPro" id="IPR046462">
    <property type="entry name" value="TerL_nuclease"/>
</dbReference>
<dbReference type="InterPro" id="IPR005021">
    <property type="entry name" value="Terminase_largesu-like"/>
</dbReference>
<accession>A0AB39MIB7</accession>
<organism evidence="3">
    <name type="scientific">Streptomyces sp. R08</name>
    <dbReference type="NCBI Taxonomy" id="3238624"/>
    <lineage>
        <taxon>Bacteria</taxon>
        <taxon>Bacillati</taxon>
        <taxon>Actinomycetota</taxon>
        <taxon>Actinomycetes</taxon>
        <taxon>Kitasatosporales</taxon>
        <taxon>Streptomycetaceae</taxon>
        <taxon>Streptomyces</taxon>
    </lineage>
</organism>
<dbReference type="Pfam" id="PF03354">
    <property type="entry name" value="TerL_ATPase"/>
    <property type="match status" value="1"/>
</dbReference>
<dbReference type="EMBL" id="CP163431">
    <property type="protein sequence ID" value="XDQ04654.1"/>
    <property type="molecule type" value="Genomic_DNA"/>
</dbReference>
<protein>
    <submittedName>
        <fullName evidence="3">Terminase large subunit</fullName>
    </submittedName>
</protein>